<proteinExistence type="predicted"/>
<evidence type="ECO:0000313" key="3">
    <source>
        <dbReference type="Proteomes" id="UP001239994"/>
    </source>
</evidence>
<dbReference type="AlphaFoldDB" id="A0AAD8YU63"/>
<protein>
    <submittedName>
        <fullName evidence="2">Uncharacterized protein</fullName>
    </submittedName>
</protein>
<gene>
    <name evidence="2" type="ORF">P4O66_018163</name>
</gene>
<reference evidence="2" key="1">
    <citation type="submission" date="2023-03" db="EMBL/GenBank/DDBJ databases">
        <title>Electrophorus voltai genome.</title>
        <authorList>
            <person name="Bian C."/>
        </authorList>
    </citation>
    <scope>NUCLEOTIDE SEQUENCE</scope>
    <source>
        <strain evidence="2">CB-2022</strain>
        <tissue evidence="2">Muscle</tissue>
    </source>
</reference>
<name>A0AAD8YU63_9TELE</name>
<feature type="non-terminal residue" evidence="2">
    <location>
        <position position="511"/>
    </location>
</feature>
<dbReference type="Proteomes" id="UP001239994">
    <property type="component" value="Unassembled WGS sequence"/>
</dbReference>
<accession>A0AAD8YU63</accession>
<sequence length="511" mass="55585">CSTTVLVCFNLGAWKKFVGEKVQGKSCLPLGAAGAMETNFHAPPHTVLSTQAPRLHRSRHSSGQGTAPAPQIGLKSYGLRDGPGAFGSLGSRVTQEPGLCRFFKKPELVLGLVPLEGYAEPFLTPPRSNPKCPAGVAFLLMARELALVRLSDVCDYRVYFPSAIASFVENGRGLKPVWEDVLSDNAGAQRPRPRRPAAVPPRKNLRPVVLPLALEPRRLSGNKHRHIGQCHIHARAELGGAFWLDEETKHHRRGSYTHTNRRPKPAHGTGTSKPAPCSQIPAEFTRTRASMAGGARAEGKTASCRSCRPPRNTGNSKPTAADAGRGARVDHSSSWHMTPTLSQTGTYRSCQRGNGDWRAHKRVWGSLQAPCTSATFHPSLDPPASGALFQLLRCNNQRPLCILQRASEASGSVLPPSALRLQCDKANVSLMFTSRGVRSPVRLVRQSVPVPPVNGARGYWELLLTLTDRFCRCGLWLLVSHPKGYGDKRAECLLFEDEGQPLEASGRPFEA</sequence>
<comment type="caution">
    <text evidence="2">The sequence shown here is derived from an EMBL/GenBank/DDBJ whole genome shotgun (WGS) entry which is preliminary data.</text>
</comment>
<evidence type="ECO:0000256" key="1">
    <source>
        <dbReference type="SAM" id="MobiDB-lite"/>
    </source>
</evidence>
<organism evidence="2 3">
    <name type="scientific">Electrophorus voltai</name>
    <dbReference type="NCBI Taxonomy" id="2609070"/>
    <lineage>
        <taxon>Eukaryota</taxon>
        <taxon>Metazoa</taxon>
        <taxon>Chordata</taxon>
        <taxon>Craniata</taxon>
        <taxon>Vertebrata</taxon>
        <taxon>Euteleostomi</taxon>
        <taxon>Actinopterygii</taxon>
        <taxon>Neopterygii</taxon>
        <taxon>Teleostei</taxon>
        <taxon>Ostariophysi</taxon>
        <taxon>Gymnotiformes</taxon>
        <taxon>Gymnotoidei</taxon>
        <taxon>Gymnotidae</taxon>
        <taxon>Electrophorus</taxon>
    </lineage>
</organism>
<feature type="region of interest" description="Disordered" evidence="1">
    <location>
        <begin position="252"/>
        <end position="352"/>
    </location>
</feature>
<evidence type="ECO:0000313" key="2">
    <source>
        <dbReference type="EMBL" id="KAK1786494.1"/>
    </source>
</evidence>
<keyword evidence="3" id="KW-1185">Reference proteome</keyword>
<dbReference type="EMBL" id="JAROKS010000025">
    <property type="protein sequence ID" value="KAK1786494.1"/>
    <property type="molecule type" value="Genomic_DNA"/>
</dbReference>
<feature type="compositionally biased region" description="Basic residues" evidence="1">
    <location>
        <begin position="252"/>
        <end position="265"/>
    </location>
</feature>
<feature type="compositionally biased region" description="Polar residues" evidence="1">
    <location>
        <begin position="334"/>
        <end position="352"/>
    </location>
</feature>